<organism evidence="1 2">
    <name type="scientific">Phtheirospermum japonicum</name>
    <dbReference type="NCBI Taxonomy" id="374723"/>
    <lineage>
        <taxon>Eukaryota</taxon>
        <taxon>Viridiplantae</taxon>
        <taxon>Streptophyta</taxon>
        <taxon>Embryophyta</taxon>
        <taxon>Tracheophyta</taxon>
        <taxon>Spermatophyta</taxon>
        <taxon>Magnoliopsida</taxon>
        <taxon>eudicotyledons</taxon>
        <taxon>Gunneridae</taxon>
        <taxon>Pentapetalae</taxon>
        <taxon>asterids</taxon>
        <taxon>lamiids</taxon>
        <taxon>Lamiales</taxon>
        <taxon>Orobanchaceae</taxon>
        <taxon>Orobanchaceae incertae sedis</taxon>
        <taxon>Phtheirospermum</taxon>
    </lineage>
</organism>
<evidence type="ECO:0000313" key="2">
    <source>
        <dbReference type="Proteomes" id="UP000653305"/>
    </source>
</evidence>
<name>A0A830BHY5_9LAMI</name>
<protein>
    <submittedName>
        <fullName evidence="1">Anthocyanin 5-aromatic acyltransferase</fullName>
    </submittedName>
</protein>
<reference evidence="1" key="1">
    <citation type="submission" date="2020-07" db="EMBL/GenBank/DDBJ databases">
        <title>Ethylene signaling mediates host invasion by parasitic plants.</title>
        <authorList>
            <person name="Yoshida S."/>
        </authorList>
    </citation>
    <scope>NUCLEOTIDE SEQUENCE</scope>
    <source>
        <strain evidence="1">Okayama</strain>
    </source>
</reference>
<dbReference type="GO" id="GO:0016746">
    <property type="term" value="F:acyltransferase activity"/>
    <property type="evidence" value="ECO:0007669"/>
    <property type="project" value="UniProtKB-KW"/>
</dbReference>
<dbReference type="AlphaFoldDB" id="A0A830BHY5"/>
<dbReference type="OrthoDB" id="1862401at2759"/>
<gene>
    <name evidence="1" type="ORF">PHJA_000841500</name>
</gene>
<keyword evidence="1" id="KW-0012">Acyltransferase</keyword>
<accession>A0A830BHY5</accession>
<keyword evidence="1" id="KW-0808">Transferase</keyword>
<comment type="caution">
    <text evidence="1">The sequence shown here is derived from an EMBL/GenBank/DDBJ whole genome shotgun (WGS) entry which is preliminary data.</text>
</comment>
<dbReference type="Gene3D" id="3.30.559.10">
    <property type="entry name" value="Chloramphenicol acetyltransferase-like domain"/>
    <property type="match status" value="1"/>
</dbReference>
<dbReference type="EMBL" id="BMAC01000135">
    <property type="protein sequence ID" value="GFP86977.1"/>
    <property type="molecule type" value="Genomic_DNA"/>
</dbReference>
<dbReference type="InterPro" id="IPR023213">
    <property type="entry name" value="CAT-like_dom_sf"/>
</dbReference>
<keyword evidence="2" id="KW-1185">Reference proteome</keyword>
<evidence type="ECO:0000313" key="1">
    <source>
        <dbReference type="EMBL" id="GFP86977.1"/>
    </source>
</evidence>
<dbReference type="Proteomes" id="UP000653305">
    <property type="component" value="Unassembled WGS sequence"/>
</dbReference>
<proteinExistence type="predicted"/>
<sequence>MWLLRNPLKTLIFYGFPCSESHFLDTLVPNLKNSLSISKTFPSTRRQDSYSSQ</sequence>